<dbReference type="InterPro" id="IPR014043">
    <property type="entry name" value="Acyl_transferase_dom"/>
</dbReference>
<dbReference type="SMART" id="SM00827">
    <property type="entry name" value="PKS_AT"/>
    <property type="match status" value="1"/>
</dbReference>
<dbReference type="Gene3D" id="1.10.1200.10">
    <property type="entry name" value="ACP-like"/>
    <property type="match status" value="1"/>
</dbReference>
<gene>
    <name evidence="6" type="ORF">ABEG20_05160</name>
</gene>
<dbReference type="RefSeq" id="WP_406826322.1">
    <property type="nucleotide sequence ID" value="NZ_CP157485.1"/>
</dbReference>
<dbReference type="CDD" id="cd00833">
    <property type="entry name" value="PKS"/>
    <property type="match status" value="1"/>
</dbReference>
<dbReference type="SMART" id="SM00822">
    <property type="entry name" value="PKS_KR"/>
    <property type="match status" value="1"/>
</dbReference>
<accession>A0AAU7K9R8</accession>
<dbReference type="Pfam" id="PF08659">
    <property type="entry name" value="KR"/>
    <property type="match status" value="1"/>
</dbReference>
<dbReference type="Gene3D" id="3.40.366.10">
    <property type="entry name" value="Malonyl-Coenzyme A Acyl Carrier Protein, domain 2"/>
    <property type="match status" value="1"/>
</dbReference>
<organism evidence="6">
    <name type="scientific">Pedobacter sp. KACC 23697</name>
    <dbReference type="NCBI Taxonomy" id="3149230"/>
    <lineage>
        <taxon>Bacteria</taxon>
        <taxon>Pseudomonadati</taxon>
        <taxon>Bacteroidota</taxon>
        <taxon>Sphingobacteriia</taxon>
        <taxon>Sphingobacteriales</taxon>
        <taxon>Sphingobacteriaceae</taxon>
        <taxon>Pedobacter</taxon>
    </lineage>
</organism>
<feature type="domain" description="Carrier" evidence="4">
    <location>
        <begin position="1402"/>
        <end position="1477"/>
    </location>
</feature>
<evidence type="ECO:0000259" key="5">
    <source>
        <dbReference type="PROSITE" id="PS52004"/>
    </source>
</evidence>
<evidence type="ECO:0000313" key="6">
    <source>
        <dbReference type="EMBL" id="XBO48989.1"/>
    </source>
</evidence>
<evidence type="ECO:0000259" key="4">
    <source>
        <dbReference type="PROSITE" id="PS50075"/>
    </source>
</evidence>
<dbReference type="Pfam" id="PF22621">
    <property type="entry name" value="CurL-like_PKS_C"/>
    <property type="match status" value="1"/>
</dbReference>
<dbReference type="SUPFAM" id="SSF53901">
    <property type="entry name" value="Thiolase-like"/>
    <property type="match status" value="1"/>
</dbReference>
<dbReference type="InterPro" id="IPR016039">
    <property type="entry name" value="Thiolase-like"/>
</dbReference>
<dbReference type="InterPro" id="IPR036736">
    <property type="entry name" value="ACP-like_sf"/>
</dbReference>
<dbReference type="InterPro" id="IPR050091">
    <property type="entry name" value="PKS_NRPS_Biosynth_Enz"/>
</dbReference>
<dbReference type="InterPro" id="IPR014031">
    <property type="entry name" value="Ketoacyl_synth_C"/>
</dbReference>
<dbReference type="Pfam" id="PF00109">
    <property type="entry name" value="ketoacyl-synt"/>
    <property type="match status" value="1"/>
</dbReference>
<evidence type="ECO:0000256" key="3">
    <source>
        <dbReference type="ARBA" id="ARBA00022679"/>
    </source>
</evidence>
<dbReference type="EMBL" id="CP157485">
    <property type="protein sequence ID" value="XBO48989.1"/>
    <property type="molecule type" value="Genomic_DNA"/>
</dbReference>
<sequence length="1491" mass="166697">MKNNQKYTGLEIAITGMSCRFPGADNWRTYWDNLINGVESIDFLPHDERKIHDEHFVRAVTHLESKHHFDSAFFDYRPDEARLMNPLHRIFHECIWEALEDAGIDPGRSKGPIGLYVGGGDDLHWRLYSKLKNINQEIDDFSLYTLNSRDFLASTLSYKLNLKGPSFTINTTCSTSLVAVHLACKSLLLGETRVALAGGVTLKTHKQDGYTYQEGMIFSNDGHCRAFDQDASGTMISEGAGVVVLKRLNDALEDGDEIYSIIKGSAINNDGNRKVGFTAASVEGQSECIKKAHRFSKVEPESITYVETHGTGTRLGDPIEVEALNLAFGKKEGHKCAIGSVKTNIGHTDTAAGVAGLIKTALSLKYKLLPPSLNFKVSNPEINFSDGPFYVNTVLKKWEPLNDLPLRAGVSSFGIGGTNAHLILEEPPVLEDRVQEETFHLLTVSAKSENALARYLDKLGTFLSATPEINLASLSHTFQQGRKHFTFRKPIVYEDLNDLIAILHHKKTPEIFRSEDRKGLIVFMFSGQGSQYAEMGKDLYVSEALFREEMDKGFDVIRELTGEDFKAIWFPGNADPKKINETRYAQPLIFLLEYALSSLLKSWGILPQYMIGHSIGEYVAATLAGVFTLEDALKIVVKRGEIINALPGGAMLSIAASPSEVGRYLNDHISLAAINGPDQVVLSGTFEAIDELKRLLDNAGISFVTLHTSHAFHSAMLNPVLDEFKKTLLEIAFKKPAVHFVSNVTGEFIKDEEATSADYWCKHMRETVRFSDGIKKILRQDRHLVFVEIGAGASLTALLKQHDTENRRLPAVNIIRPFKEAINDVKYATRSLGQLWAFGVNMDWNSYHKNEKRRKISVPTYSFEALSYPAEVDPYDQKLIGSLGIATVAQNSELKDWIYFPLWKQSLLPPALETPSRKIYLFFSSGADFTVALKKELLNQGHHVLEVRLGAAFSKKEDGSYTISALGPSDFNLLIRDIKQEGIEVTDVIYSLTTALATSSYLLEAEDVNLNLTYFCIIRLMQALQQHDELNHKNIIVLTDSLYQVTGIEDGIPLQSLLLGPVNVIPQEYGISCRNIDINLKEDAEKLAAKLVKELVSTTEMPRIVAIRNGLRWLPDYQKNVQPLNSVTGKIKQGGIYLITGGLGNVGFILARHLIEKYRAKIILTGRTTFSGASAKQEIAQKRFELLKGLGEDLIYLSVNVADNLAFEKAVENVEETFGTINGVIHAAGVLDNNQFELIEDATVTQALTTFAPKLKGIENIYNVFKNRQPDFVWITSSISTLLGGLAFSAYSAANVYMDHFVSSKFAELQNWKCMGLAEMIFDDAEKSGVHQALIPAEITDLFEWSLKQTDSPVILETARDLFTRIREVYDMEKEMYADHEPENQNAFGILERNHLSSGYLEPETDTEKKLKAVFESFFGLDMIGVEDDFFELGGDSLKGMVLLKRIKKEFNINLTLRDFMLNVTIRAIAARIDEMEWFKTTVKMDNEITI</sequence>
<dbReference type="Pfam" id="PF00550">
    <property type="entry name" value="PP-binding"/>
    <property type="match status" value="1"/>
</dbReference>
<dbReference type="SUPFAM" id="SSF55048">
    <property type="entry name" value="Probable ACP-binding domain of malonyl-CoA ACP transacylase"/>
    <property type="match status" value="1"/>
</dbReference>
<dbReference type="InterPro" id="IPR016035">
    <property type="entry name" value="Acyl_Trfase/lysoPLipase"/>
</dbReference>
<dbReference type="SUPFAM" id="SSF52151">
    <property type="entry name" value="FabD/lysophospholipase-like"/>
    <property type="match status" value="1"/>
</dbReference>
<dbReference type="InterPro" id="IPR013968">
    <property type="entry name" value="PKS_KR"/>
</dbReference>
<dbReference type="GO" id="GO:0006633">
    <property type="term" value="P:fatty acid biosynthetic process"/>
    <property type="evidence" value="ECO:0007669"/>
    <property type="project" value="TreeGrafter"/>
</dbReference>
<dbReference type="Gene3D" id="3.30.70.3290">
    <property type="match status" value="1"/>
</dbReference>
<evidence type="ECO:0000256" key="1">
    <source>
        <dbReference type="ARBA" id="ARBA00022450"/>
    </source>
</evidence>
<dbReference type="InterPro" id="IPR016036">
    <property type="entry name" value="Malonyl_transacylase_ACP-bd"/>
</dbReference>
<feature type="domain" description="Ketosynthase family 3 (KS3)" evidence="5">
    <location>
        <begin position="9"/>
        <end position="426"/>
    </location>
</feature>
<dbReference type="SUPFAM" id="SSF47336">
    <property type="entry name" value="ACP-like"/>
    <property type="match status" value="1"/>
</dbReference>
<dbReference type="PROSITE" id="PS50075">
    <property type="entry name" value="CARRIER"/>
    <property type="match status" value="1"/>
</dbReference>
<keyword evidence="3" id="KW-0808">Transferase</keyword>
<dbReference type="PANTHER" id="PTHR43775">
    <property type="entry name" value="FATTY ACID SYNTHASE"/>
    <property type="match status" value="1"/>
</dbReference>
<dbReference type="Pfam" id="PF00698">
    <property type="entry name" value="Acyl_transf_1"/>
    <property type="match status" value="1"/>
</dbReference>
<dbReference type="Gene3D" id="3.30.70.250">
    <property type="entry name" value="Malonyl-CoA ACP transacylase, ACP-binding"/>
    <property type="match status" value="1"/>
</dbReference>
<dbReference type="SMART" id="SM00825">
    <property type="entry name" value="PKS_KS"/>
    <property type="match status" value="1"/>
</dbReference>
<dbReference type="InterPro" id="IPR009081">
    <property type="entry name" value="PP-bd_ACP"/>
</dbReference>
<dbReference type="InterPro" id="IPR036291">
    <property type="entry name" value="NAD(P)-bd_dom_sf"/>
</dbReference>
<dbReference type="InterPro" id="IPR057326">
    <property type="entry name" value="KR_dom"/>
</dbReference>
<dbReference type="InterPro" id="IPR001227">
    <property type="entry name" value="Ac_transferase_dom_sf"/>
</dbReference>
<evidence type="ECO:0000256" key="2">
    <source>
        <dbReference type="ARBA" id="ARBA00022553"/>
    </source>
</evidence>
<dbReference type="Pfam" id="PF02801">
    <property type="entry name" value="Ketoacyl-synt_C"/>
    <property type="match status" value="1"/>
</dbReference>
<reference evidence="6" key="1">
    <citation type="submission" date="2024-05" db="EMBL/GenBank/DDBJ databases">
        <authorList>
            <person name="Kim S."/>
            <person name="Heo J."/>
            <person name="Choi H."/>
            <person name="Choi Y."/>
            <person name="Kwon S.-W."/>
            <person name="Kim Y."/>
        </authorList>
    </citation>
    <scope>NUCLEOTIDE SEQUENCE</scope>
    <source>
        <strain evidence="6">KACC 23697</strain>
    </source>
</reference>
<dbReference type="InterPro" id="IPR020841">
    <property type="entry name" value="PKS_Beta-ketoAc_synthase_dom"/>
</dbReference>
<keyword evidence="1" id="KW-0596">Phosphopantetheine</keyword>
<proteinExistence type="predicted"/>
<dbReference type="PROSITE" id="PS52004">
    <property type="entry name" value="KS3_2"/>
    <property type="match status" value="1"/>
</dbReference>
<dbReference type="GO" id="GO:0004312">
    <property type="term" value="F:fatty acid synthase activity"/>
    <property type="evidence" value="ECO:0007669"/>
    <property type="project" value="TreeGrafter"/>
</dbReference>
<dbReference type="CDD" id="cd08953">
    <property type="entry name" value="KR_2_SDR_x"/>
    <property type="match status" value="1"/>
</dbReference>
<keyword evidence="2" id="KW-0597">Phosphoprotein</keyword>
<dbReference type="Gene3D" id="3.40.50.720">
    <property type="entry name" value="NAD(P)-binding Rossmann-like Domain"/>
    <property type="match status" value="1"/>
</dbReference>
<name>A0AAU7K9R8_9SPHI</name>
<dbReference type="SUPFAM" id="SSF51735">
    <property type="entry name" value="NAD(P)-binding Rossmann-fold domains"/>
    <property type="match status" value="1"/>
</dbReference>
<protein>
    <submittedName>
        <fullName evidence="6">SDR family NAD(P)-dependent oxidoreductase</fullName>
    </submittedName>
</protein>
<dbReference type="Gene3D" id="3.40.47.10">
    <property type="match status" value="1"/>
</dbReference>
<dbReference type="PANTHER" id="PTHR43775:SF51">
    <property type="entry name" value="INACTIVE PHENOLPHTHIOCEROL SYNTHESIS POLYKETIDE SYNTHASE TYPE I PKS1-RELATED"/>
    <property type="match status" value="1"/>
</dbReference>
<dbReference type="InterPro" id="IPR014030">
    <property type="entry name" value="Ketoacyl_synth_N"/>
</dbReference>